<dbReference type="PROSITE" id="PS50160">
    <property type="entry name" value="DNA_LIGASE_A3"/>
    <property type="match status" value="1"/>
</dbReference>
<dbReference type="KEGG" id="pfla:Pflav_009100"/>
<dbReference type="Gene3D" id="2.40.50.140">
    <property type="entry name" value="Nucleic acid-binding proteins"/>
    <property type="match status" value="1"/>
</dbReference>
<dbReference type="GO" id="GO:0006281">
    <property type="term" value="P:DNA repair"/>
    <property type="evidence" value="ECO:0007669"/>
    <property type="project" value="InterPro"/>
</dbReference>
<dbReference type="PANTHER" id="PTHR45674">
    <property type="entry name" value="DNA LIGASE 1/3 FAMILY MEMBER"/>
    <property type="match status" value="1"/>
</dbReference>
<dbReference type="GO" id="GO:0005524">
    <property type="term" value="F:ATP binding"/>
    <property type="evidence" value="ECO:0007669"/>
    <property type="project" value="InterPro"/>
</dbReference>
<proteinExistence type="inferred from homology"/>
<comment type="catalytic activity">
    <reaction evidence="3">
        <text>ATP + (deoxyribonucleotide)n-3'-hydroxyl + 5'-phospho-(deoxyribonucleotide)m = (deoxyribonucleotide)n+m + AMP + diphosphate.</text>
        <dbReference type="EC" id="6.5.1.1"/>
    </reaction>
</comment>
<evidence type="ECO:0000256" key="1">
    <source>
        <dbReference type="ARBA" id="ARBA00007572"/>
    </source>
</evidence>
<dbReference type="EMBL" id="AP022870">
    <property type="protein sequence ID" value="BCB74500.1"/>
    <property type="molecule type" value="Genomic_DNA"/>
</dbReference>
<gene>
    <name evidence="5" type="primary">ligC</name>
    <name evidence="5" type="ORF">Pflav_009100</name>
</gene>
<dbReference type="PANTHER" id="PTHR45674:SF4">
    <property type="entry name" value="DNA LIGASE 1"/>
    <property type="match status" value="1"/>
</dbReference>
<dbReference type="AlphaFoldDB" id="A0A6F8XL10"/>
<evidence type="ECO:0000256" key="2">
    <source>
        <dbReference type="ARBA" id="ARBA00022598"/>
    </source>
</evidence>
<evidence type="ECO:0000259" key="4">
    <source>
        <dbReference type="PROSITE" id="PS50160"/>
    </source>
</evidence>
<reference evidence="5 6" key="2">
    <citation type="submission" date="2020-03" db="EMBL/GenBank/DDBJ databases">
        <authorList>
            <person name="Ichikawa N."/>
            <person name="Kimura A."/>
            <person name="Kitahashi Y."/>
            <person name="Uohara A."/>
        </authorList>
    </citation>
    <scope>NUCLEOTIDE SEQUENCE [LARGE SCALE GENOMIC DNA]</scope>
    <source>
        <strain evidence="5 6">NBRC 107702</strain>
    </source>
</reference>
<name>A0A6F8XL10_9ACTN</name>
<dbReference type="Gene3D" id="3.30.470.30">
    <property type="entry name" value="DNA ligase/mRNA capping enzyme"/>
    <property type="match status" value="1"/>
</dbReference>
<keyword evidence="2 5" id="KW-0436">Ligase</keyword>
<reference evidence="5 6" key="1">
    <citation type="submission" date="2020-03" db="EMBL/GenBank/DDBJ databases">
        <title>Whole genome shotgun sequence of Phytohabitans flavus NBRC 107702.</title>
        <authorList>
            <person name="Komaki H."/>
            <person name="Tamura T."/>
        </authorList>
    </citation>
    <scope>NUCLEOTIDE SEQUENCE [LARGE SCALE GENOMIC DNA]</scope>
    <source>
        <strain evidence="5 6">NBRC 107702</strain>
    </source>
</reference>
<dbReference type="CDD" id="cd07905">
    <property type="entry name" value="Adenylation_DNA_ligase_LigC"/>
    <property type="match status" value="1"/>
</dbReference>
<organism evidence="5 6">
    <name type="scientific">Phytohabitans flavus</name>
    <dbReference type="NCBI Taxonomy" id="1076124"/>
    <lineage>
        <taxon>Bacteria</taxon>
        <taxon>Bacillati</taxon>
        <taxon>Actinomycetota</taxon>
        <taxon>Actinomycetes</taxon>
        <taxon>Micromonosporales</taxon>
        <taxon>Micromonosporaceae</taxon>
    </lineage>
</organism>
<keyword evidence="6" id="KW-1185">Reference proteome</keyword>
<dbReference type="Proteomes" id="UP000502508">
    <property type="component" value="Chromosome"/>
</dbReference>
<dbReference type="InterPro" id="IPR050191">
    <property type="entry name" value="ATP-dep_DNA_ligase"/>
</dbReference>
<dbReference type="InterPro" id="IPR012310">
    <property type="entry name" value="DNA_ligase_ATP-dep_cent"/>
</dbReference>
<dbReference type="SUPFAM" id="SSF56091">
    <property type="entry name" value="DNA ligase/mRNA capping enzyme, catalytic domain"/>
    <property type="match status" value="1"/>
</dbReference>
<comment type="similarity">
    <text evidence="1">Belongs to the ATP-dependent DNA ligase family.</text>
</comment>
<evidence type="ECO:0000256" key="3">
    <source>
        <dbReference type="ARBA" id="ARBA00034003"/>
    </source>
</evidence>
<sequence>MAPRRVRDAPEGLRPPVEPMHAAPVDELPAARGWAYEPKWDGWRALAFCFHDRVYLQSRSGRALSSYFPEITRLVREHVPEGTVLDGELIVWEADRGRTSFAALQRRVTAGPSVVRMARESPAHFVVFDVLAEAGTVLLAQPLGERRARLEVLLADAPATLQLCPQTTDLNVADEWMQSWPAAGVEGIVAKRLDGRYQPGRRTWRKWRARSTTEAIVGGVTGSVSDPATLLLGRYDTNGRLRYVGRSHQLVVVRRRELAPLLARSPQRRRGGIDHPWPQPLPASWSGQWDRPEPLPYVQVEPTVVVEIAVNGAFEHGRWRHPVHVVRPRLDMSVFDVPLGTRDEP</sequence>
<feature type="domain" description="ATP-dependent DNA ligase family profile" evidence="4">
    <location>
        <begin position="116"/>
        <end position="232"/>
    </location>
</feature>
<dbReference type="InterPro" id="IPR012340">
    <property type="entry name" value="NA-bd_OB-fold"/>
</dbReference>
<evidence type="ECO:0000313" key="5">
    <source>
        <dbReference type="EMBL" id="BCB74500.1"/>
    </source>
</evidence>
<dbReference type="InterPro" id="IPR044119">
    <property type="entry name" value="Adenylation_LigC-like"/>
</dbReference>
<dbReference type="Pfam" id="PF01068">
    <property type="entry name" value="DNA_ligase_A_M"/>
    <property type="match status" value="1"/>
</dbReference>
<dbReference type="GO" id="GO:0003910">
    <property type="term" value="F:DNA ligase (ATP) activity"/>
    <property type="evidence" value="ECO:0007669"/>
    <property type="project" value="UniProtKB-EC"/>
</dbReference>
<accession>A0A6F8XL10</accession>
<dbReference type="GO" id="GO:0006310">
    <property type="term" value="P:DNA recombination"/>
    <property type="evidence" value="ECO:0007669"/>
    <property type="project" value="InterPro"/>
</dbReference>
<dbReference type="RefSeq" id="WP_232070979.1">
    <property type="nucleotide sequence ID" value="NZ_AP022870.1"/>
</dbReference>
<protein>
    <submittedName>
        <fullName evidence="5">ATP-dependent DNA ligase</fullName>
    </submittedName>
</protein>
<evidence type="ECO:0000313" key="6">
    <source>
        <dbReference type="Proteomes" id="UP000502508"/>
    </source>
</evidence>